<name>A0AAV6TDT5_9ARAC</name>
<evidence type="ECO:0000256" key="1">
    <source>
        <dbReference type="SAM" id="MobiDB-lite"/>
    </source>
</evidence>
<feature type="compositionally biased region" description="Low complexity" evidence="1">
    <location>
        <begin position="123"/>
        <end position="141"/>
    </location>
</feature>
<evidence type="ECO:0000313" key="2">
    <source>
        <dbReference type="EMBL" id="KAG8156070.1"/>
    </source>
</evidence>
<dbReference type="Proteomes" id="UP000827092">
    <property type="component" value="Unassembled WGS sequence"/>
</dbReference>
<sequence length="216" mass="23530">MTRRAASGKPKLLGSGGSMVAKLKLKGIDGGSPPGGTKPSIKTLWQPLSHPRSWAPTTKEANRQPTPGEGESTRRSPQRNTPAPGHRHHRPAPPPATQEETPKFRCVYKKYPKVNNILKIRAPPKAKAPPATRTNHQTTTTASSGHTGPPPKPRKSPQPAKPHRAKPGKARRVEQFINKNIYKFTNFFLTGHPTPRFTKPGAGELISNWSSITIAP</sequence>
<feature type="region of interest" description="Disordered" evidence="1">
    <location>
        <begin position="24"/>
        <end position="172"/>
    </location>
</feature>
<feature type="compositionally biased region" description="Basic residues" evidence="1">
    <location>
        <begin position="161"/>
        <end position="170"/>
    </location>
</feature>
<dbReference type="AlphaFoldDB" id="A0AAV6TDT5"/>
<keyword evidence="3" id="KW-1185">Reference proteome</keyword>
<gene>
    <name evidence="2" type="ORF">JTE90_007578</name>
</gene>
<accession>A0AAV6TDT5</accession>
<comment type="caution">
    <text evidence="2">The sequence shown here is derived from an EMBL/GenBank/DDBJ whole genome shotgun (WGS) entry which is preliminary data.</text>
</comment>
<protein>
    <submittedName>
        <fullName evidence="2">Uncharacterized protein</fullName>
    </submittedName>
</protein>
<evidence type="ECO:0000313" key="3">
    <source>
        <dbReference type="Proteomes" id="UP000827092"/>
    </source>
</evidence>
<proteinExistence type="predicted"/>
<organism evidence="2 3">
    <name type="scientific">Oedothorax gibbosus</name>
    <dbReference type="NCBI Taxonomy" id="931172"/>
    <lineage>
        <taxon>Eukaryota</taxon>
        <taxon>Metazoa</taxon>
        <taxon>Ecdysozoa</taxon>
        <taxon>Arthropoda</taxon>
        <taxon>Chelicerata</taxon>
        <taxon>Arachnida</taxon>
        <taxon>Araneae</taxon>
        <taxon>Araneomorphae</taxon>
        <taxon>Entelegynae</taxon>
        <taxon>Araneoidea</taxon>
        <taxon>Linyphiidae</taxon>
        <taxon>Erigoninae</taxon>
        <taxon>Oedothorax</taxon>
    </lineage>
</organism>
<reference evidence="2 3" key="1">
    <citation type="journal article" date="2022" name="Nat. Ecol. Evol.">
        <title>A masculinizing supergene underlies an exaggerated male reproductive morph in a spider.</title>
        <authorList>
            <person name="Hendrickx F."/>
            <person name="De Corte Z."/>
            <person name="Sonet G."/>
            <person name="Van Belleghem S.M."/>
            <person name="Kostlbacher S."/>
            <person name="Vangestel C."/>
        </authorList>
    </citation>
    <scope>NUCLEOTIDE SEQUENCE [LARGE SCALE GENOMIC DNA]</scope>
    <source>
        <strain evidence="2">W744_W776</strain>
    </source>
</reference>
<dbReference type="EMBL" id="JAFNEN010006345">
    <property type="protein sequence ID" value="KAG8156070.1"/>
    <property type="molecule type" value="Genomic_DNA"/>
</dbReference>